<dbReference type="OrthoDB" id="5275938at2759"/>
<reference evidence="1 2" key="1">
    <citation type="journal article" date="2018" name="Nat. Ecol. Evol.">
        <title>Pezizomycetes genomes reveal the molecular basis of ectomycorrhizal truffle lifestyle.</title>
        <authorList>
            <person name="Murat C."/>
            <person name="Payen T."/>
            <person name="Noel B."/>
            <person name="Kuo A."/>
            <person name="Morin E."/>
            <person name="Chen J."/>
            <person name="Kohler A."/>
            <person name="Krizsan K."/>
            <person name="Balestrini R."/>
            <person name="Da Silva C."/>
            <person name="Montanini B."/>
            <person name="Hainaut M."/>
            <person name="Levati E."/>
            <person name="Barry K.W."/>
            <person name="Belfiori B."/>
            <person name="Cichocki N."/>
            <person name="Clum A."/>
            <person name="Dockter R.B."/>
            <person name="Fauchery L."/>
            <person name="Guy J."/>
            <person name="Iotti M."/>
            <person name="Le Tacon F."/>
            <person name="Lindquist E.A."/>
            <person name="Lipzen A."/>
            <person name="Malagnac F."/>
            <person name="Mello A."/>
            <person name="Molinier V."/>
            <person name="Miyauchi S."/>
            <person name="Poulain J."/>
            <person name="Riccioni C."/>
            <person name="Rubini A."/>
            <person name="Sitrit Y."/>
            <person name="Splivallo R."/>
            <person name="Traeger S."/>
            <person name="Wang M."/>
            <person name="Zifcakova L."/>
            <person name="Wipf D."/>
            <person name="Zambonelli A."/>
            <person name="Paolocci F."/>
            <person name="Nowrousian M."/>
            <person name="Ottonello S."/>
            <person name="Baldrian P."/>
            <person name="Spatafora J.W."/>
            <person name="Henrissat B."/>
            <person name="Nagy L.G."/>
            <person name="Aury J.M."/>
            <person name="Wincker P."/>
            <person name="Grigoriev I.V."/>
            <person name="Bonfante P."/>
            <person name="Martin F.M."/>
        </authorList>
    </citation>
    <scope>NUCLEOTIDE SEQUENCE [LARGE SCALE GENOMIC DNA]</scope>
    <source>
        <strain evidence="1 2">RN42</strain>
    </source>
</reference>
<dbReference type="AlphaFoldDB" id="A0A3N4IEN0"/>
<evidence type="ECO:0000313" key="2">
    <source>
        <dbReference type="Proteomes" id="UP000275078"/>
    </source>
</evidence>
<name>A0A3N4IEN0_ASCIM</name>
<dbReference type="EMBL" id="ML119691">
    <property type="protein sequence ID" value="RPA80174.1"/>
    <property type="molecule type" value="Genomic_DNA"/>
</dbReference>
<proteinExistence type="predicted"/>
<evidence type="ECO:0000313" key="1">
    <source>
        <dbReference type="EMBL" id="RPA80174.1"/>
    </source>
</evidence>
<accession>A0A3N4IEN0</accession>
<dbReference type="Proteomes" id="UP000275078">
    <property type="component" value="Unassembled WGS sequence"/>
</dbReference>
<sequence length="458" mass="52927">MEPASDLHPKTTNSVLHPKTTLATNNRKRTADTAFTDTVDTSSTNWLFTWNYTLHRCYACKTLFPSNTLLQAHLEFVACEPKPYPGFNPAETELKFKDNPNVTWKQISPCPDMILINSLDKDPKHKAFKATAFKVSSGVLRNASFAFRYRLGHRSREEIAVSIRKAAIELNSPLGILETEDLDDTAIEYALRIVHHHEIAKLPTEISFEVLFDMVMFARGYGLQAPVRPWILGWMERLTVPWLDTKHYGEWLFITRVLELEKQYRLVKEMIPLHTIMYKEFVHIPIRIPGKEHIPISQKGLDLDLYEDMNQFASAREAKIVEIQKFLEQEKERFLIPQVDENGNRVTVCKVGKDSLDCDAVRLGQVMQTIHRFKLDDLKKLENVTVAYLCIELTKVYFRRVIFTRVAPVPVQGSTVPEGTDFWGVEKQYSDPHTDCDWTHRLRNLCTEVMKIDGINYV</sequence>
<gene>
    <name evidence="1" type="ORF">BJ508DRAFT_377248</name>
</gene>
<organism evidence="1 2">
    <name type="scientific">Ascobolus immersus RN42</name>
    <dbReference type="NCBI Taxonomy" id="1160509"/>
    <lineage>
        <taxon>Eukaryota</taxon>
        <taxon>Fungi</taxon>
        <taxon>Dikarya</taxon>
        <taxon>Ascomycota</taxon>
        <taxon>Pezizomycotina</taxon>
        <taxon>Pezizomycetes</taxon>
        <taxon>Pezizales</taxon>
        <taxon>Ascobolaceae</taxon>
        <taxon>Ascobolus</taxon>
    </lineage>
</organism>
<keyword evidence="2" id="KW-1185">Reference proteome</keyword>
<protein>
    <submittedName>
        <fullName evidence="1">Uncharacterized protein</fullName>
    </submittedName>
</protein>